<evidence type="ECO:0000313" key="1">
    <source>
        <dbReference type="EMBL" id="CDH34120.1"/>
    </source>
</evidence>
<sequence length="78" mass="8627">MILQKVKKAASATFDNLVEPLGIEPSPNAFQASARTLYAKVPDIEKATPKCSLEISVELSKLFITPVKTKGLFYIRLF</sequence>
<accession>A0A077QLC3</accession>
<comment type="caution">
    <text evidence="1">The sequence shown here is derived from an EMBL/GenBank/DDBJ whole genome shotgun (WGS) entry which is preliminary data.</text>
</comment>
<reference evidence="1" key="1">
    <citation type="submission" date="2013-07" db="EMBL/GenBank/DDBJ databases">
        <title>Sub-species coevolution in mutualistic symbiosis.</title>
        <authorList>
            <person name="Murfin K."/>
            <person name="Klassen J."/>
            <person name="Lee M."/>
            <person name="Forst S."/>
            <person name="Stock P."/>
            <person name="Goodrich-Blair H."/>
        </authorList>
    </citation>
    <scope>NUCLEOTIDE SEQUENCE [LARGE SCALE GENOMIC DNA]</scope>
    <source>
        <strain evidence="1">Intermedium</strain>
    </source>
</reference>
<dbReference type="Proteomes" id="UP000028480">
    <property type="component" value="Unassembled WGS sequence"/>
</dbReference>
<dbReference type="HOGENOM" id="CLU_197675_0_0_6"/>
<gene>
    <name evidence="1" type="ORF">XBI1_2940003</name>
</gene>
<proteinExistence type="predicted"/>
<dbReference type="AlphaFoldDB" id="A0A077QLC3"/>
<evidence type="ECO:0000313" key="2">
    <source>
        <dbReference type="Proteomes" id="UP000028480"/>
    </source>
</evidence>
<organism evidence="1 2">
    <name type="scientific">Xenorhabdus bovienii str. Intermedium</name>
    <dbReference type="NCBI Taxonomy" id="1379677"/>
    <lineage>
        <taxon>Bacteria</taxon>
        <taxon>Pseudomonadati</taxon>
        <taxon>Pseudomonadota</taxon>
        <taxon>Gammaproteobacteria</taxon>
        <taxon>Enterobacterales</taxon>
        <taxon>Morganellaceae</taxon>
        <taxon>Xenorhabdus</taxon>
    </lineage>
</organism>
<name>A0A077QLC3_XENBV</name>
<dbReference type="EMBL" id="CBTB010000217">
    <property type="protein sequence ID" value="CDH34120.1"/>
    <property type="molecule type" value="Genomic_DNA"/>
</dbReference>
<protein>
    <submittedName>
        <fullName evidence="1">Uncharacterized protein</fullName>
    </submittedName>
</protein>